<organism evidence="1">
    <name type="scientific">marine sediment metagenome</name>
    <dbReference type="NCBI Taxonomy" id="412755"/>
    <lineage>
        <taxon>unclassified sequences</taxon>
        <taxon>metagenomes</taxon>
        <taxon>ecological metagenomes</taxon>
    </lineage>
</organism>
<dbReference type="AlphaFoldDB" id="X1W187"/>
<evidence type="ECO:0000313" key="1">
    <source>
        <dbReference type="EMBL" id="GAJ21525.1"/>
    </source>
</evidence>
<name>X1W187_9ZZZZ</name>
<gene>
    <name evidence="1" type="ORF">S12H4_58776</name>
    <name evidence="2" type="ORF">S12H4_58785</name>
</gene>
<accession>X1W187</accession>
<comment type="caution">
    <text evidence="1">The sequence shown here is derived from an EMBL/GenBank/DDBJ whole genome shotgun (WGS) entry which is preliminary data.</text>
</comment>
<dbReference type="EMBL" id="BARW01038259">
    <property type="protein sequence ID" value="GAJ21525.1"/>
    <property type="molecule type" value="Genomic_DNA"/>
</dbReference>
<reference evidence="1" key="1">
    <citation type="journal article" date="2014" name="Front. Microbiol.">
        <title>High frequency of phylogenetically diverse reductive dehalogenase-homologous genes in deep subseafloor sedimentary metagenomes.</title>
        <authorList>
            <person name="Kawai M."/>
            <person name="Futagami T."/>
            <person name="Toyoda A."/>
            <person name="Takaki Y."/>
            <person name="Nishi S."/>
            <person name="Hori S."/>
            <person name="Arai W."/>
            <person name="Tsubouchi T."/>
            <person name="Morono Y."/>
            <person name="Uchiyama I."/>
            <person name="Ito T."/>
            <person name="Fujiyama A."/>
            <person name="Inagaki F."/>
            <person name="Takami H."/>
        </authorList>
    </citation>
    <scope>NUCLEOTIDE SEQUENCE</scope>
    <source>
        <strain evidence="1">Expedition CK06-06</strain>
    </source>
</reference>
<dbReference type="EMBL" id="BARW01038267">
    <property type="protein sequence ID" value="GAJ21579.1"/>
    <property type="molecule type" value="Genomic_DNA"/>
</dbReference>
<protein>
    <submittedName>
        <fullName evidence="1">Uncharacterized protein</fullName>
    </submittedName>
</protein>
<evidence type="ECO:0000313" key="2">
    <source>
        <dbReference type="EMBL" id="GAJ21579.1"/>
    </source>
</evidence>
<sequence length="82" mass="9473">MDSVAKTQPVKYILRRQDDGTYFPLTQCRDIRSGQEYVTRYSDGIWWALQGIPPNVIFEPEPEGDEIIIDLGFGKVKAVRRK</sequence>
<proteinExistence type="predicted"/>